<evidence type="ECO:0000256" key="5">
    <source>
        <dbReference type="ARBA" id="ARBA00023136"/>
    </source>
</evidence>
<proteinExistence type="inferred from homology"/>
<comment type="subcellular location">
    <subcellularLocation>
        <location evidence="6">Cell membrane</location>
        <topology evidence="6">Multi-pass membrane protein</topology>
    </subcellularLocation>
    <subcellularLocation>
        <location evidence="1">Membrane</location>
    </subcellularLocation>
</comment>
<evidence type="ECO:0000313" key="8">
    <source>
        <dbReference type="Proteomes" id="UP000480854"/>
    </source>
</evidence>
<dbReference type="InterPro" id="IPR045214">
    <property type="entry name" value="Surf1/Surf4"/>
</dbReference>
<dbReference type="GO" id="GO:0005886">
    <property type="term" value="C:plasma membrane"/>
    <property type="evidence" value="ECO:0007669"/>
    <property type="project" value="UniProtKB-SubCell"/>
</dbReference>
<dbReference type="CDD" id="cd06662">
    <property type="entry name" value="SURF1"/>
    <property type="match status" value="1"/>
</dbReference>
<protein>
    <recommendedName>
        <fullName evidence="6">SURF1-like protein</fullName>
    </recommendedName>
</protein>
<sequence>MTGTATARPRRGLILLGILALAGVALFTSLGVWQVERLFWKLDLIQRVEERAQAAPVSAPGPEDWPAVTAASQEYRRVSVTGRFLNDRETLVQAVTERGGGFWVLTPLRTDRGFTVLVNRGFVPPDRRAPDSRTAGLVASDTTVTGLLRVTEPGGGFLRSNDPAGERWYSRDVAAIAAARGVTEAAPYFIDAEASPEGGYPVGGLTVLKFRNNHLVYALTWVALDLMLIAAAIYVARSEWKRRR</sequence>
<name>A0A9W7TYM6_9PROT</name>
<evidence type="ECO:0000313" key="7">
    <source>
        <dbReference type="EMBL" id="KAA0679730.1"/>
    </source>
</evidence>
<evidence type="ECO:0000256" key="2">
    <source>
        <dbReference type="ARBA" id="ARBA00007165"/>
    </source>
</evidence>
<feature type="transmembrane region" description="Helical" evidence="6">
    <location>
        <begin position="12"/>
        <end position="33"/>
    </location>
</feature>
<keyword evidence="5 6" id="KW-0472">Membrane</keyword>
<comment type="caution">
    <text evidence="7">The sequence shown here is derived from an EMBL/GenBank/DDBJ whole genome shotgun (WGS) entry which is preliminary data.</text>
</comment>
<gene>
    <name evidence="7" type="ORF">DS843_15255</name>
</gene>
<dbReference type="Pfam" id="PF02104">
    <property type="entry name" value="SURF1"/>
    <property type="match status" value="1"/>
</dbReference>
<dbReference type="AlphaFoldDB" id="A0A9W7TYM6"/>
<keyword evidence="6" id="KW-1003">Cell membrane</keyword>
<reference evidence="7 8" key="1">
    <citation type="submission" date="2018-07" db="EMBL/GenBank/DDBJ databases">
        <title>Genome sequence of Azospirillum sp. ATCC 49961.</title>
        <authorList>
            <person name="Sant'Anna F.H."/>
            <person name="Baldani J.I."/>
            <person name="Zilli J.E."/>
            <person name="Reis V.M."/>
            <person name="Hartmann A."/>
            <person name="Cruz L."/>
            <person name="de Souza E.M."/>
            <person name="de Oliveira Pedrosa F."/>
            <person name="Passaglia L.M.P."/>
        </authorList>
    </citation>
    <scope>NUCLEOTIDE SEQUENCE [LARGE SCALE GENOMIC DNA]</scope>
    <source>
        <strain evidence="7 8">ATCC 49961</strain>
    </source>
</reference>
<feature type="transmembrane region" description="Helical" evidence="6">
    <location>
        <begin position="215"/>
        <end position="236"/>
    </location>
</feature>
<dbReference type="Proteomes" id="UP000480854">
    <property type="component" value="Unassembled WGS sequence"/>
</dbReference>
<accession>A0A9W7TYM6</accession>
<dbReference type="RefSeq" id="WP_149469763.1">
    <property type="nucleotide sequence ID" value="NZ_QOKW01000011.1"/>
</dbReference>
<dbReference type="EMBL" id="QOKW01000011">
    <property type="protein sequence ID" value="KAA0679730.1"/>
    <property type="molecule type" value="Genomic_DNA"/>
</dbReference>
<comment type="similarity">
    <text evidence="2 6">Belongs to the SURF1 family.</text>
</comment>
<evidence type="ECO:0000256" key="4">
    <source>
        <dbReference type="ARBA" id="ARBA00022989"/>
    </source>
</evidence>
<evidence type="ECO:0000256" key="1">
    <source>
        <dbReference type="ARBA" id="ARBA00004370"/>
    </source>
</evidence>
<dbReference type="PANTHER" id="PTHR23427:SF2">
    <property type="entry name" value="SURFEIT LOCUS PROTEIN 1"/>
    <property type="match status" value="1"/>
</dbReference>
<keyword evidence="8" id="KW-1185">Reference proteome</keyword>
<keyword evidence="4 6" id="KW-1133">Transmembrane helix</keyword>
<dbReference type="PANTHER" id="PTHR23427">
    <property type="entry name" value="SURFEIT LOCUS PROTEIN"/>
    <property type="match status" value="1"/>
</dbReference>
<organism evidence="7 8">
    <name type="scientific">Roseomonas genomospecies 6</name>
    <dbReference type="NCBI Taxonomy" id="214106"/>
    <lineage>
        <taxon>Bacteria</taxon>
        <taxon>Pseudomonadati</taxon>
        <taxon>Pseudomonadota</taxon>
        <taxon>Alphaproteobacteria</taxon>
        <taxon>Acetobacterales</taxon>
        <taxon>Roseomonadaceae</taxon>
        <taxon>Roseomonas</taxon>
    </lineage>
</organism>
<evidence type="ECO:0000256" key="3">
    <source>
        <dbReference type="ARBA" id="ARBA00022692"/>
    </source>
</evidence>
<dbReference type="OrthoDB" id="6079986at2"/>
<dbReference type="InterPro" id="IPR002994">
    <property type="entry name" value="Surf1/Shy1"/>
</dbReference>
<keyword evidence="3 6" id="KW-0812">Transmembrane</keyword>
<evidence type="ECO:0000256" key="6">
    <source>
        <dbReference type="RuleBase" id="RU363076"/>
    </source>
</evidence>
<dbReference type="PROSITE" id="PS50895">
    <property type="entry name" value="SURF1"/>
    <property type="match status" value="1"/>
</dbReference>